<dbReference type="GO" id="GO:0005789">
    <property type="term" value="C:endoplasmic reticulum membrane"/>
    <property type="evidence" value="ECO:0007669"/>
    <property type="project" value="UniProtKB-SubCell"/>
</dbReference>
<dbReference type="Gene3D" id="3.90.1150.10">
    <property type="entry name" value="Aspartate Aminotransferase, domain 1"/>
    <property type="match status" value="1"/>
</dbReference>
<protein>
    <recommendedName>
        <fullName evidence="14">sphinganine-1-phosphate aldolase</fullName>
        <ecNumber evidence="14">4.1.2.27</ecNumber>
    </recommendedName>
    <alternativeName>
        <fullName evidence="15">Sphingosine-1-phosphate aldolase</fullName>
    </alternativeName>
</protein>
<evidence type="ECO:0000256" key="7">
    <source>
        <dbReference type="ARBA" id="ARBA00022898"/>
    </source>
</evidence>
<evidence type="ECO:0000256" key="12">
    <source>
        <dbReference type="ARBA" id="ARBA00023239"/>
    </source>
</evidence>
<proteinExistence type="inferred from homology"/>
<dbReference type="EMBL" id="CAJNOJ010000014">
    <property type="protein sequence ID" value="CAF0805614.1"/>
    <property type="molecule type" value="Genomic_DNA"/>
</dbReference>
<evidence type="ECO:0000313" key="18">
    <source>
        <dbReference type="EMBL" id="CAF0805614.1"/>
    </source>
</evidence>
<dbReference type="Pfam" id="PF00282">
    <property type="entry name" value="Pyridoxal_deC"/>
    <property type="match status" value="1"/>
</dbReference>
<comment type="similarity">
    <text evidence="13">Belongs to the group II decarboxylase family. Sphingosine-1-phosphate lyase subfamily.</text>
</comment>
<evidence type="ECO:0000256" key="13">
    <source>
        <dbReference type="ARBA" id="ARBA00038302"/>
    </source>
</evidence>
<evidence type="ECO:0000256" key="9">
    <source>
        <dbReference type="ARBA" id="ARBA00022989"/>
    </source>
</evidence>
<dbReference type="InterPro" id="IPR015421">
    <property type="entry name" value="PyrdxlP-dep_Trfase_major"/>
</dbReference>
<evidence type="ECO:0000256" key="1">
    <source>
        <dbReference type="ARBA" id="ARBA00001933"/>
    </source>
</evidence>
<keyword evidence="11" id="KW-0472">Membrane</keyword>
<dbReference type="EC" id="4.1.2.27" evidence="14"/>
<name>A0A813T340_ADIRI</name>
<evidence type="ECO:0000256" key="15">
    <source>
        <dbReference type="ARBA" id="ARBA00042568"/>
    </source>
</evidence>
<dbReference type="Gene3D" id="6.10.140.2150">
    <property type="match status" value="1"/>
</dbReference>
<comment type="subcellular location">
    <subcellularLocation>
        <location evidence="2">Endoplasmic reticulum membrane</location>
        <topology evidence="2">Single-pass membrane protein</topology>
    </subcellularLocation>
</comment>
<comment type="pathway">
    <text evidence="4">Sphingolipid metabolism.</text>
</comment>
<accession>A0A813T340</accession>
<keyword evidence="7 16" id="KW-0663">Pyridoxal phosphate</keyword>
<dbReference type="AlphaFoldDB" id="A0A813T340"/>
<evidence type="ECO:0000313" key="19">
    <source>
        <dbReference type="Proteomes" id="UP000663852"/>
    </source>
</evidence>
<dbReference type="PANTHER" id="PTHR42735">
    <property type="match status" value="1"/>
</dbReference>
<evidence type="ECO:0000256" key="10">
    <source>
        <dbReference type="ARBA" id="ARBA00023098"/>
    </source>
</evidence>
<dbReference type="GO" id="GO:0030170">
    <property type="term" value="F:pyridoxal phosphate binding"/>
    <property type="evidence" value="ECO:0007669"/>
    <property type="project" value="InterPro"/>
</dbReference>
<feature type="modified residue" description="N6-(pyridoxal phosphate)lysine" evidence="16">
    <location>
        <position position="356"/>
    </location>
</feature>
<dbReference type="PANTHER" id="PTHR42735:SF6">
    <property type="entry name" value="SPHINGOSINE-1-PHOSPHATE LYASE 1"/>
    <property type="match status" value="1"/>
</dbReference>
<keyword evidence="10" id="KW-0443">Lipid metabolism</keyword>
<dbReference type="SUPFAM" id="SSF53383">
    <property type="entry name" value="PLP-dependent transferases"/>
    <property type="match status" value="1"/>
</dbReference>
<dbReference type="GO" id="GO:0008117">
    <property type="term" value="F:sphinganine-1-phosphate aldolase activity"/>
    <property type="evidence" value="ECO:0007669"/>
    <property type="project" value="UniProtKB-EC"/>
</dbReference>
<comment type="cofactor">
    <cofactor evidence="1 16 17">
        <name>pyridoxal 5'-phosphate</name>
        <dbReference type="ChEBI" id="CHEBI:597326"/>
    </cofactor>
</comment>
<dbReference type="InterPro" id="IPR050477">
    <property type="entry name" value="GrpII_AminoAcid_Decarb"/>
</dbReference>
<comment type="caution">
    <text evidence="18">The sequence shown here is derived from an EMBL/GenBank/DDBJ whole genome shotgun (WGS) entry which is preliminary data.</text>
</comment>
<evidence type="ECO:0000256" key="11">
    <source>
        <dbReference type="ARBA" id="ARBA00023136"/>
    </source>
</evidence>
<reference evidence="18" key="1">
    <citation type="submission" date="2021-02" db="EMBL/GenBank/DDBJ databases">
        <authorList>
            <person name="Nowell W R."/>
        </authorList>
    </citation>
    <scope>NUCLEOTIDE SEQUENCE</scope>
</reference>
<dbReference type="InterPro" id="IPR002129">
    <property type="entry name" value="PyrdxlP-dep_de-COase"/>
</dbReference>
<gene>
    <name evidence="18" type="ORF">EDS130_LOCUS5076</name>
</gene>
<dbReference type="OrthoDB" id="10254570at2759"/>
<dbReference type="GO" id="GO:0030149">
    <property type="term" value="P:sphingolipid catabolic process"/>
    <property type="evidence" value="ECO:0007669"/>
    <property type="project" value="TreeGrafter"/>
</dbReference>
<evidence type="ECO:0000256" key="16">
    <source>
        <dbReference type="PIRSR" id="PIRSR602129-50"/>
    </source>
</evidence>
<dbReference type="InterPro" id="IPR015422">
    <property type="entry name" value="PyrdxlP-dep_Trfase_small"/>
</dbReference>
<evidence type="ECO:0000256" key="6">
    <source>
        <dbReference type="ARBA" id="ARBA00022824"/>
    </source>
</evidence>
<keyword evidence="12 17" id="KW-0456">Lyase</keyword>
<keyword evidence="9" id="KW-1133">Transmembrane helix</keyword>
<keyword evidence="8" id="KW-0746">Sphingolipid metabolism</keyword>
<evidence type="ECO:0000256" key="17">
    <source>
        <dbReference type="RuleBase" id="RU000382"/>
    </source>
</evidence>
<keyword evidence="6" id="KW-0256">Endoplasmic reticulum</keyword>
<sequence length="567" mass="62623">MAAGQSLYSKVLDSYEPQVSFLGAKAQAINEHITKSYTPLQLIAITSIATAIGIGVYQFIFGHDENVPTRIKQAIFRLARRIPAVQRQITKARDDTLRSVYHSMAQSIQGHQFAKALPKKGLSKDALIAKLQQYRKFENINYETGKVSGCVYKLSNDDATAIYNMVFELFGESNPLHADVFPDIRTMEAEVVRCVATMFHGDENVCGTMTSGGTESLLMACKTYRDLAISKGIKRPEIIMPETAHPAFNKACAYFKIKLTRIPVDPKTLEVDVKKMRRAISRNTCMLVASAPNFPHGAIDPVEEISKLALEYNIPLHVDGCLGGFLIAFMEEAGFPLKPFDFRVPGVTSISCDTHKYGFTPKGASVILYRTPEIRAHQFYALSDWPGGIYASPSIAGSRSGFLIACCWATLMYYGHEGYVRETKKIIQVTRAIADGWSKIDGLYLLHHPDVSVVAIGSDKFNIYYLIDALIAKGWHLNGLQNPPGLHIAVTQVHTQPGFVEKLLDDTRECVADILRSDNKNDTPTAVIYGTSQKVPDKSLVADMAKLYVGACYDTRIPTTSSADGNE</sequence>
<organism evidence="18 19">
    <name type="scientific">Adineta ricciae</name>
    <name type="common">Rotifer</name>
    <dbReference type="NCBI Taxonomy" id="249248"/>
    <lineage>
        <taxon>Eukaryota</taxon>
        <taxon>Metazoa</taxon>
        <taxon>Spiralia</taxon>
        <taxon>Gnathifera</taxon>
        <taxon>Rotifera</taxon>
        <taxon>Eurotatoria</taxon>
        <taxon>Bdelloidea</taxon>
        <taxon>Adinetida</taxon>
        <taxon>Adinetidae</taxon>
        <taxon>Adineta</taxon>
    </lineage>
</organism>
<evidence type="ECO:0000256" key="5">
    <source>
        <dbReference type="ARBA" id="ARBA00022692"/>
    </source>
</evidence>
<dbReference type="InterPro" id="IPR015424">
    <property type="entry name" value="PyrdxlP-dep_Trfase"/>
</dbReference>
<comment type="pathway">
    <text evidence="3">Lipid metabolism; sphingolipid metabolism.</text>
</comment>
<evidence type="ECO:0000256" key="2">
    <source>
        <dbReference type="ARBA" id="ARBA00004389"/>
    </source>
</evidence>
<evidence type="ECO:0000256" key="4">
    <source>
        <dbReference type="ARBA" id="ARBA00004991"/>
    </source>
</evidence>
<dbReference type="Gene3D" id="3.40.640.10">
    <property type="entry name" value="Type I PLP-dependent aspartate aminotransferase-like (Major domain)"/>
    <property type="match status" value="1"/>
</dbReference>
<evidence type="ECO:0000256" key="8">
    <source>
        <dbReference type="ARBA" id="ARBA00022919"/>
    </source>
</evidence>
<dbReference type="FunFam" id="3.40.640.10:FF:000020">
    <property type="entry name" value="sphingosine-1-phosphate lyase 1"/>
    <property type="match status" value="1"/>
</dbReference>
<dbReference type="Proteomes" id="UP000663852">
    <property type="component" value="Unassembled WGS sequence"/>
</dbReference>
<keyword evidence="5" id="KW-0812">Transmembrane</keyword>
<dbReference type="GO" id="GO:0019752">
    <property type="term" value="P:carboxylic acid metabolic process"/>
    <property type="evidence" value="ECO:0007669"/>
    <property type="project" value="InterPro"/>
</dbReference>
<evidence type="ECO:0000256" key="3">
    <source>
        <dbReference type="ARBA" id="ARBA00004760"/>
    </source>
</evidence>
<evidence type="ECO:0000256" key="14">
    <source>
        <dbReference type="ARBA" id="ARBA00038965"/>
    </source>
</evidence>